<sequence>MSDSFYSISKFVTKPVDFTHQRHHLIMIVSDHNEPGVFSGDFG</sequence>
<dbReference type="AlphaFoldDB" id="A0A486S0J8"/>
<dbReference type="EMBL" id="CAAHCU010000030">
    <property type="protein sequence ID" value="VGM07930.1"/>
    <property type="molecule type" value="Genomic_DNA"/>
</dbReference>
<gene>
    <name evidence="1" type="ORF">SAMEA4873650_04988</name>
</gene>
<name>A0A486S0J8_KLEPN</name>
<evidence type="ECO:0000313" key="1">
    <source>
        <dbReference type="EMBL" id="VGM07930.1"/>
    </source>
</evidence>
<protein>
    <submittedName>
        <fullName evidence="1">Uncharacterized protein</fullName>
    </submittedName>
</protein>
<organism evidence="1">
    <name type="scientific">Klebsiella pneumoniae</name>
    <dbReference type="NCBI Taxonomy" id="573"/>
    <lineage>
        <taxon>Bacteria</taxon>
        <taxon>Pseudomonadati</taxon>
        <taxon>Pseudomonadota</taxon>
        <taxon>Gammaproteobacteria</taxon>
        <taxon>Enterobacterales</taxon>
        <taxon>Enterobacteriaceae</taxon>
        <taxon>Klebsiella/Raoultella group</taxon>
        <taxon>Klebsiella</taxon>
        <taxon>Klebsiella pneumoniae complex</taxon>
    </lineage>
</organism>
<reference evidence="1" key="1">
    <citation type="submission" date="2019-03" db="EMBL/GenBank/DDBJ databases">
        <authorList>
            <consortium name="Pathogen Informatics"/>
        </authorList>
    </citation>
    <scope>NUCLEOTIDE SEQUENCE</scope>
    <source>
        <strain evidence="1">5012STDY7626448</strain>
    </source>
</reference>
<accession>A0A486S0J8</accession>
<proteinExistence type="predicted"/>